<dbReference type="GO" id="GO:0003677">
    <property type="term" value="F:DNA binding"/>
    <property type="evidence" value="ECO:0007669"/>
    <property type="project" value="InterPro"/>
</dbReference>
<evidence type="ECO:0000256" key="4">
    <source>
        <dbReference type="ARBA" id="ARBA00023163"/>
    </source>
</evidence>
<dbReference type="Pfam" id="PF00172">
    <property type="entry name" value="Zn_clus"/>
    <property type="match status" value="2"/>
</dbReference>
<gene>
    <name evidence="8" type="ORF">B0I36DRAFT_38953</name>
</gene>
<keyword evidence="5" id="KW-0539">Nucleus</keyword>
<dbReference type="GeneID" id="70190885"/>
<dbReference type="GO" id="GO:0008270">
    <property type="term" value="F:zinc ion binding"/>
    <property type="evidence" value="ECO:0007669"/>
    <property type="project" value="InterPro"/>
</dbReference>
<dbReference type="SUPFAM" id="SSF57701">
    <property type="entry name" value="Zn2/Cys6 DNA-binding domain"/>
    <property type="match status" value="2"/>
</dbReference>
<feature type="region of interest" description="Disordered" evidence="6">
    <location>
        <begin position="1"/>
        <end position="33"/>
    </location>
</feature>
<dbReference type="RefSeq" id="XP_046006662.1">
    <property type="nucleotide sequence ID" value="XM_046161339.1"/>
</dbReference>
<dbReference type="InterPro" id="IPR036864">
    <property type="entry name" value="Zn2-C6_fun-type_DNA-bd_sf"/>
</dbReference>
<proteinExistence type="predicted"/>
<dbReference type="PROSITE" id="PS00463">
    <property type="entry name" value="ZN2_CY6_FUNGAL_1"/>
    <property type="match status" value="2"/>
</dbReference>
<dbReference type="AlphaFoldDB" id="A0A9P8XU45"/>
<feature type="domain" description="Zn(2)-C6 fungal-type" evidence="7">
    <location>
        <begin position="41"/>
        <end position="71"/>
    </location>
</feature>
<keyword evidence="2" id="KW-0479">Metal-binding</keyword>
<dbReference type="GO" id="GO:0000981">
    <property type="term" value="F:DNA-binding transcription factor activity, RNA polymerase II-specific"/>
    <property type="evidence" value="ECO:0007669"/>
    <property type="project" value="InterPro"/>
</dbReference>
<dbReference type="Pfam" id="PF04082">
    <property type="entry name" value="Fungal_trans"/>
    <property type="match status" value="1"/>
</dbReference>
<dbReference type="InterPro" id="IPR007219">
    <property type="entry name" value="XnlR_reg_dom"/>
</dbReference>
<dbReference type="GO" id="GO:0006351">
    <property type="term" value="P:DNA-templated transcription"/>
    <property type="evidence" value="ECO:0007669"/>
    <property type="project" value="InterPro"/>
</dbReference>
<comment type="subcellular location">
    <subcellularLocation>
        <location evidence="1">Nucleus</location>
    </subcellularLocation>
</comment>
<dbReference type="InterPro" id="IPR001138">
    <property type="entry name" value="Zn2Cys6_DnaBD"/>
</dbReference>
<keyword evidence="9" id="KW-1185">Reference proteome</keyword>
<feature type="domain" description="Zn(2)-C6 fungal-type" evidence="7">
    <location>
        <begin position="95"/>
        <end position="125"/>
    </location>
</feature>
<dbReference type="OrthoDB" id="2563500at2759"/>
<organism evidence="8 9">
    <name type="scientific">Microdochium trichocladiopsis</name>
    <dbReference type="NCBI Taxonomy" id="1682393"/>
    <lineage>
        <taxon>Eukaryota</taxon>
        <taxon>Fungi</taxon>
        <taxon>Dikarya</taxon>
        <taxon>Ascomycota</taxon>
        <taxon>Pezizomycotina</taxon>
        <taxon>Sordariomycetes</taxon>
        <taxon>Xylariomycetidae</taxon>
        <taxon>Xylariales</taxon>
        <taxon>Microdochiaceae</taxon>
        <taxon>Microdochium</taxon>
    </lineage>
</organism>
<evidence type="ECO:0000256" key="1">
    <source>
        <dbReference type="ARBA" id="ARBA00004123"/>
    </source>
</evidence>
<keyword evidence="4" id="KW-0804">Transcription</keyword>
<dbReference type="SMART" id="SM00066">
    <property type="entry name" value="GAL4"/>
    <property type="match status" value="2"/>
</dbReference>
<evidence type="ECO:0000256" key="6">
    <source>
        <dbReference type="SAM" id="MobiDB-lite"/>
    </source>
</evidence>
<name>A0A9P8XU45_9PEZI</name>
<evidence type="ECO:0000313" key="9">
    <source>
        <dbReference type="Proteomes" id="UP000756346"/>
    </source>
</evidence>
<dbReference type="GO" id="GO:0005634">
    <property type="term" value="C:nucleus"/>
    <property type="evidence" value="ECO:0007669"/>
    <property type="project" value="UniProtKB-SubCell"/>
</dbReference>
<evidence type="ECO:0000259" key="7">
    <source>
        <dbReference type="PROSITE" id="PS50048"/>
    </source>
</evidence>
<keyword evidence="3" id="KW-0805">Transcription regulation</keyword>
<dbReference type="CDD" id="cd12148">
    <property type="entry name" value="fungal_TF_MHR"/>
    <property type="match status" value="1"/>
</dbReference>
<sequence>MTDPIRPLRPAQSASPASPNNQPPGPIITTTGTGLLRKRPTCSQCRIRKVRCDGQQHICGNCQRLRFECSFQQNSNPSRSEYVLKVPEARRRMQACIPCHDKKTRCLGELPSCTNCMRKGRNCVYPSTKKGPASARSRDVAEQPSALAKDSRSPSARLAPDTAPASLNQNDTSPGQDVITLLVENYFRELYPLPSFSFLHKPTVIQRCEDGTINEQLKLAICAITALQLQLSAYPHDVWAQKAEHTILQQIGQPSIFQLQSLFLIVRYRIESGGFPKAFMLAGLAARIAVALRLNYERRDLSYVAQEARRRLYWSLYLLDDYFCVGLREFELCPEETIHLQLPCTEEVFEAGGHTLTGPLQPDPSRVGEPTGLHASYLRVTSARRANMRFIRRLGLGEESPATLRTSIATLEQNLSLIHAGMGELGTYSVSTLTATKWPAEYLMLHVSWHQCHCDLYRSFIDSYSEAAPVAVLEGLHPQDRAAVQRKCVEHAEAIIDILSDFAQHGHSQCQLERDIAVCAFEAARIVMFDCRRTGQVGKMHEALVKASLCFQLITRHFSFSASTQPLS</sequence>
<evidence type="ECO:0000256" key="5">
    <source>
        <dbReference type="ARBA" id="ARBA00023242"/>
    </source>
</evidence>
<dbReference type="Gene3D" id="4.10.240.10">
    <property type="entry name" value="Zn(2)-C6 fungal-type DNA-binding domain"/>
    <property type="match status" value="2"/>
</dbReference>
<dbReference type="Proteomes" id="UP000756346">
    <property type="component" value="Unassembled WGS sequence"/>
</dbReference>
<evidence type="ECO:0000256" key="3">
    <source>
        <dbReference type="ARBA" id="ARBA00023015"/>
    </source>
</evidence>
<dbReference type="PANTHER" id="PTHR47338:SF7">
    <property type="entry name" value="ZN(II)2CYS6 TRANSCRIPTION FACTOR (EUROFUNG)"/>
    <property type="match status" value="1"/>
</dbReference>
<reference evidence="8" key="1">
    <citation type="journal article" date="2021" name="Nat. Commun.">
        <title>Genetic determinants of endophytism in the Arabidopsis root mycobiome.</title>
        <authorList>
            <person name="Mesny F."/>
            <person name="Miyauchi S."/>
            <person name="Thiergart T."/>
            <person name="Pickel B."/>
            <person name="Atanasova L."/>
            <person name="Karlsson M."/>
            <person name="Huettel B."/>
            <person name="Barry K.W."/>
            <person name="Haridas S."/>
            <person name="Chen C."/>
            <person name="Bauer D."/>
            <person name="Andreopoulos W."/>
            <person name="Pangilinan J."/>
            <person name="LaButti K."/>
            <person name="Riley R."/>
            <person name="Lipzen A."/>
            <person name="Clum A."/>
            <person name="Drula E."/>
            <person name="Henrissat B."/>
            <person name="Kohler A."/>
            <person name="Grigoriev I.V."/>
            <person name="Martin F.M."/>
            <person name="Hacquard S."/>
        </authorList>
    </citation>
    <scope>NUCLEOTIDE SEQUENCE</scope>
    <source>
        <strain evidence="8">MPI-CAGE-CH-0230</strain>
    </source>
</reference>
<feature type="region of interest" description="Disordered" evidence="6">
    <location>
        <begin position="127"/>
        <end position="172"/>
    </location>
</feature>
<evidence type="ECO:0000256" key="2">
    <source>
        <dbReference type="ARBA" id="ARBA00022723"/>
    </source>
</evidence>
<dbReference type="EMBL" id="JAGTJQ010000011">
    <property type="protein sequence ID" value="KAH7018395.1"/>
    <property type="molecule type" value="Genomic_DNA"/>
</dbReference>
<evidence type="ECO:0000313" key="8">
    <source>
        <dbReference type="EMBL" id="KAH7018395.1"/>
    </source>
</evidence>
<feature type="compositionally biased region" description="Low complexity" evidence="6">
    <location>
        <begin position="10"/>
        <end position="20"/>
    </location>
</feature>
<dbReference type="CDD" id="cd00067">
    <property type="entry name" value="GAL4"/>
    <property type="match status" value="2"/>
</dbReference>
<dbReference type="PROSITE" id="PS50048">
    <property type="entry name" value="ZN2_CY6_FUNGAL_2"/>
    <property type="match status" value="2"/>
</dbReference>
<dbReference type="InterPro" id="IPR050815">
    <property type="entry name" value="TF_fung"/>
</dbReference>
<protein>
    <submittedName>
        <fullName evidence="8">Fungal-specific transcription factor domain-containing protein</fullName>
    </submittedName>
</protein>
<comment type="caution">
    <text evidence="8">The sequence shown here is derived from an EMBL/GenBank/DDBJ whole genome shotgun (WGS) entry which is preliminary data.</text>
</comment>
<accession>A0A9P8XU45</accession>
<dbReference type="PANTHER" id="PTHR47338">
    <property type="entry name" value="ZN(II)2CYS6 TRANSCRIPTION FACTOR (EUROFUNG)-RELATED"/>
    <property type="match status" value="1"/>
</dbReference>
<dbReference type="SMART" id="SM00906">
    <property type="entry name" value="Fungal_trans"/>
    <property type="match status" value="1"/>
</dbReference>